<dbReference type="EMBL" id="JNVL01000005">
    <property type="protein sequence ID" value="KER06823.1"/>
    <property type="molecule type" value="Genomic_DNA"/>
</dbReference>
<comment type="caution">
    <text evidence="1">The sequence shown here is derived from an EMBL/GenBank/DDBJ whole genome shotgun (WGS) entry which is preliminary data.</text>
</comment>
<dbReference type="Proteomes" id="UP000028027">
    <property type="component" value="Unassembled WGS sequence"/>
</dbReference>
<protein>
    <submittedName>
        <fullName evidence="1">Uncharacterized protein</fullName>
    </submittedName>
</protein>
<evidence type="ECO:0000313" key="2">
    <source>
        <dbReference type="Proteomes" id="UP000028027"/>
    </source>
</evidence>
<evidence type="ECO:0000313" key="1">
    <source>
        <dbReference type="EMBL" id="KER06823.1"/>
    </source>
</evidence>
<reference evidence="1 2" key="1">
    <citation type="submission" date="2014-06" db="EMBL/GenBank/DDBJ databases">
        <authorList>
            <person name="Ngugi D.K."/>
            <person name="Blom J."/>
            <person name="Alam I."/>
            <person name="Rashid M."/>
            <person name="Ba Alawi W."/>
            <person name="Zhang G."/>
            <person name="Hikmawan T."/>
            <person name="Guan Y."/>
            <person name="Antunes A."/>
            <person name="Siam R."/>
            <person name="Eldorry H."/>
            <person name="Bajic V."/>
            <person name="Stingl U."/>
        </authorList>
    </citation>
    <scope>NUCLEOTIDE SEQUENCE [LARGE SCALE GENOMIC DNA]</scope>
    <source>
        <strain evidence="1">SCGC AAA799-E16</strain>
    </source>
</reference>
<proteinExistence type="predicted"/>
<gene>
    <name evidence="1" type="ORF">AAA799E16_00550</name>
</gene>
<name>A0A081S7C0_9ARCH</name>
<dbReference type="AlphaFoldDB" id="A0A081S7C0"/>
<keyword evidence="2" id="KW-1185">Reference proteome</keyword>
<sequence length="272" mass="31959">MSNNRNNAFIKIEKNAKTIESYRDVPLVFLMKDKLTDEVSYAEAYVGILDCIQGNKIYLNDTYQIEENRESHIYDEFKKWDLTKEDSSVKEFPHIKLEFVDSIFASKLKLTLEQAWNAWSDPRDLLKTQNPKYQKIQETFSKLDKSFSEKSEPIFLNENAEKISLKEIHEMESVDSKPISLIAVTRHQYDISKFSNYENYIKSMETNHRIYYGLWSDGEKTEYDVLYAIPTDNYEDVLNHLNAHDQMNQKTPQSMALVIDSNGKYTVIRNTI</sequence>
<organism evidence="1 2">
    <name type="scientific">Marine Group I thaumarchaeote SCGC AAA799-E16</name>
    <dbReference type="NCBI Taxonomy" id="1502292"/>
    <lineage>
        <taxon>Archaea</taxon>
        <taxon>Nitrososphaerota</taxon>
        <taxon>Marine Group I</taxon>
    </lineage>
</organism>
<accession>A0A081S7C0</accession>